<dbReference type="STRING" id="436907.A7TEJ3"/>
<feature type="compositionally biased region" description="Basic and acidic residues" evidence="7">
    <location>
        <begin position="346"/>
        <end position="368"/>
    </location>
</feature>
<evidence type="ECO:0000256" key="1">
    <source>
        <dbReference type="ARBA" id="ARBA00004123"/>
    </source>
</evidence>
<evidence type="ECO:0000256" key="3">
    <source>
        <dbReference type="ARBA" id="ARBA00022763"/>
    </source>
</evidence>
<dbReference type="CDD" id="cd19491">
    <property type="entry name" value="XRCC3"/>
    <property type="match status" value="1"/>
</dbReference>
<proteinExistence type="predicted"/>
<dbReference type="RefSeq" id="XP_001647158.1">
    <property type="nucleotide sequence ID" value="XM_001647108.1"/>
</dbReference>
<keyword evidence="6" id="KW-0539">Nucleus</keyword>
<dbReference type="GO" id="GO:0000150">
    <property type="term" value="F:DNA strand exchange activity"/>
    <property type="evidence" value="ECO:0007669"/>
    <property type="project" value="TreeGrafter"/>
</dbReference>
<dbReference type="OrthoDB" id="1861185at2759"/>
<feature type="domain" description="RecA family profile 1" evidence="8">
    <location>
        <begin position="83"/>
        <end position="261"/>
    </location>
</feature>
<dbReference type="GO" id="GO:0005524">
    <property type="term" value="F:ATP binding"/>
    <property type="evidence" value="ECO:0007669"/>
    <property type="project" value="UniProtKB-KW"/>
</dbReference>
<dbReference type="Pfam" id="PF08423">
    <property type="entry name" value="Rad51"/>
    <property type="match status" value="1"/>
</dbReference>
<dbReference type="InterPro" id="IPR027417">
    <property type="entry name" value="P-loop_NTPase"/>
</dbReference>
<dbReference type="GO" id="GO:0000722">
    <property type="term" value="P:telomere maintenance via recombination"/>
    <property type="evidence" value="ECO:0007669"/>
    <property type="project" value="EnsemblFungi"/>
</dbReference>
<protein>
    <recommendedName>
        <fullName evidence="8">RecA family profile 1 domain-containing protein</fullName>
    </recommendedName>
</protein>
<dbReference type="SUPFAM" id="SSF52540">
    <property type="entry name" value="P-loop containing nucleoside triphosphate hydrolases"/>
    <property type="match status" value="1"/>
</dbReference>
<dbReference type="FunCoup" id="A7TEJ3">
    <property type="interactions" value="51"/>
</dbReference>
<dbReference type="PANTHER" id="PTHR22942:SF66">
    <property type="entry name" value="RE19845P"/>
    <property type="match status" value="1"/>
</dbReference>
<dbReference type="InterPro" id="IPR020588">
    <property type="entry name" value="RecA_ATP-bd"/>
</dbReference>
<evidence type="ECO:0000256" key="7">
    <source>
        <dbReference type="SAM" id="MobiDB-lite"/>
    </source>
</evidence>
<dbReference type="PANTHER" id="PTHR22942">
    <property type="entry name" value="RECA/RAD51/RADA DNA STRAND-PAIRING FAMILY MEMBER"/>
    <property type="match status" value="1"/>
</dbReference>
<dbReference type="GO" id="GO:0000707">
    <property type="term" value="P:meiotic DNA recombinase assembly"/>
    <property type="evidence" value="ECO:0007669"/>
    <property type="project" value="EnsemblFungi"/>
</dbReference>
<dbReference type="PROSITE" id="PS50162">
    <property type="entry name" value="RECA_2"/>
    <property type="match status" value="1"/>
</dbReference>
<dbReference type="InterPro" id="IPR003593">
    <property type="entry name" value="AAA+_ATPase"/>
</dbReference>
<dbReference type="InParanoid" id="A7TEJ3"/>
<dbReference type="HOGENOM" id="CLU_045144_0_0_1"/>
<evidence type="ECO:0000256" key="2">
    <source>
        <dbReference type="ARBA" id="ARBA00022741"/>
    </source>
</evidence>
<dbReference type="Proteomes" id="UP000000267">
    <property type="component" value="Unassembled WGS sequence"/>
</dbReference>
<accession>A7TEJ3</accession>
<dbReference type="KEGG" id="vpo:Kpol_1036p43"/>
<keyword evidence="5" id="KW-0234">DNA repair</keyword>
<dbReference type="Gene3D" id="3.40.50.300">
    <property type="entry name" value="P-loop containing nucleotide triphosphate hydrolases"/>
    <property type="match status" value="2"/>
</dbReference>
<dbReference type="EMBL" id="DS480380">
    <property type="protein sequence ID" value="EDO19300.1"/>
    <property type="molecule type" value="Genomic_DNA"/>
</dbReference>
<dbReference type="SMART" id="SM00382">
    <property type="entry name" value="AAA"/>
    <property type="match status" value="1"/>
</dbReference>
<dbReference type="GeneID" id="5547636"/>
<reference evidence="9 10" key="1">
    <citation type="journal article" date="2007" name="Proc. Natl. Acad. Sci. U.S.A.">
        <title>Independent sorting-out of thousands of duplicated gene pairs in two yeast species descended from a whole-genome duplication.</title>
        <authorList>
            <person name="Scannell D.R."/>
            <person name="Frank A.C."/>
            <person name="Conant G.C."/>
            <person name="Byrne K.P."/>
            <person name="Woolfit M."/>
            <person name="Wolfe K.H."/>
        </authorList>
    </citation>
    <scope>NUCLEOTIDE SEQUENCE [LARGE SCALE GENOMIC DNA]</scope>
    <source>
        <strain evidence="10">ATCC 22028 / DSM 70294 / BCRC 21397 / CBS 2163 / NBRC 10782 / NRRL Y-8283 / UCD 57-17</strain>
    </source>
</reference>
<keyword evidence="3" id="KW-0227">DNA damage</keyword>
<keyword evidence="2" id="KW-0547">Nucleotide-binding</keyword>
<dbReference type="AlphaFoldDB" id="A7TEJ3"/>
<evidence type="ECO:0000313" key="10">
    <source>
        <dbReference type="Proteomes" id="UP000000267"/>
    </source>
</evidence>
<dbReference type="GO" id="GO:0042275">
    <property type="term" value="P:error-free postreplication DNA repair"/>
    <property type="evidence" value="ECO:0007669"/>
    <property type="project" value="EnsemblFungi"/>
</dbReference>
<keyword evidence="10" id="KW-1185">Reference proteome</keyword>
<sequence length="460" mass="52074">MDLYDELPKSELLDTLEFSLLLEAAIQYNVSLVEFISLNARDLARLLRRSINEVAKFQRLLILELEAQFNKKSQPVLLPKSQAPELFSTGDLGLDEALGGGIYTQCITEIYGESSTGKSQLAMLLSLCVQLPKSLGGLEGKSVYITTEGDLPTERLEGIINSNETFSSNGVSQEKIFTVSCNDLINQEHILDVQLPVLLDNSKGSIKAIIIDSISHHLRVELQSTSYKESQENRHYIDILAEKLLLLAKKYNVAVIVTNQISDKPLVKLSEPMQQDLLDYEYQLGWIVGWKDSSILYRQRYNEPTLSSQNEITETAILSDDEDYQLVEKEMKKLIKAEEKKFWSHADGQNNKEDTKDSKANVKDRPKIEISSNSGHKRKVDSRIPNLGLSWSNHISTRLLLKKMYKASPMVRRGEMHLYKGNDTSAFWQVKRAMKVVFSTFAPDSEVSYMITSRGIESVQ</sequence>
<evidence type="ECO:0000259" key="8">
    <source>
        <dbReference type="PROSITE" id="PS50162"/>
    </source>
</evidence>
<dbReference type="eggNOG" id="KOG1564">
    <property type="taxonomic scope" value="Eukaryota"/>
</dbReference>
<dbReference type="PhylomeDB" id="A7TEJ3"/>
<keyword evidence="4" id="KW-0067">ATP-binding</keyword>
<evidence type="ECO:0000256" key="4">
    <source>
        <dbReference type="ARBA" id="ARBA00022840"/>
    </source>
</evidence>
<dbReference type="InterPro" id="IPR013632">
    <property type="entry name" value="Rad51_C"/>
</dbReference>
<dbReference type="GO" id="GO:0033065">
    <property type="term" value="C:Rad51C-XRCC3 complex"/>
    <property type="evidence" value="ECO:0007669"/>
    <property type="project" value="EnsemblFungi"/>
</dbReference>
<feature type="region of interest" description="Disordered" evidence="7">
    <location>
        <begin position="346"/>
        <end position="379"/>
    </location>
</feature>
<dbReference type="GO" id="GO:0140664">
    <property type="term" value="F:ATP-dependent DNA damage sensor activity"/>
    <property type="evidence" value="ECO:0007669"/>
    <property type="project" value="InterPro"/>
</dbReference>
<dbReference type="GO" id="GO:0003697">
    <property type="term" value="F:single-stranded DNA binding"/>
    <property type="evidence" value="ECO:0007669"/>
    <property type="project" value="TreeGrafter"/>
</dbReference>
<dbReference type="InterPro" id="IPR047348">
    <property type="entry name" value="XRCC3-like_C"/>
</dbReference>
<dbReference type="OMA" id="ISHHMRV"/>
<organism evidence="10">
    <name type="scientific">Vanderwaltozyma polyspora (strain ATCC 22028 / DSM 70294 / BCRC 21397 / CBS 2163 / NBRC 10782 / NRRL Y-8283 / UCD 57-17)</name>
    <name type="common">Kluyveromyces polysporus</name>
    <dbReference type="NCBI Taxonomy" id="436907"/>
    <lineage>
        <taxon>Eukaryota</taxon>
        <taxon>Fungi</taxon>
        <taxon>Dikarya</taxon>
        <taxon>Ascomycota</taxon>
        <taxon>Saccharomycotina</taxon>
        <taxon>Saccharomycetes</taxon>
        <taxon>Saccharomycetales</taxon>
        <taxon>Saccharomycetaceae</taxon>
        <taxon>Vanderwaltozyma</taxon>
    </lineage>
</organism>
<dbReference type="GO" id="GO:0042148">
    <property type="term" value="P:DNA strand invasion"/>
    <property type="evidence" value="ECO:0007669"/>
    <property type="project" value="TreeGrafter"/>
</dbReference>
<gene>
    <name evidence="9" type="ORF">Kpol_1036p43</name>
</gene>
<evidence type="ECO:0000313" key="9">
    <source>
        <dbReference type="EMBL" id="EDO19300.1"/>
    </source>
</evidence>
<dbReference type="GO" id="GO:0030491">
    <property type="term" value="P:heteroduplex formation"/>
    <property type="evidence" value="ECO:0007669"/>
    <property type="project" value="EnsemblFungi"/>
</dbReference>
<name>A7TEJ3_VANPO</name>
<comment type="subcellular location">
    <subcellularLocation>
        <location evidence="1">Nucleus</location>
    </subcellularLocation>
</comment>
<dbReference type="GO" id="GO:0003690">
    <property type="term" value="F:double-stranded DNA binding"/>
    <property type="evidence" value="ECO:0007669"/>
    <property type="project" value="TreeGrafter"/>
</dbReference>
<evidence type="ECO:0000256" key="6">
    <source>
        <dbReference type="ARBA" id="ARBA00023242"/>
    </source>
</evidence>
<evidence type="ECO:0000256" key="5">
    <source>
        <dbReference type="ARBA" id="ARBA00023204"/>
    </source>
</evidence>
<dbReference type="GO" id="GO:1903112">
    <property type="term" value="P:positive regulation of single-strand break repair via homologous recombination"/>
    <property type="evidence" value="ECO:0007669"/>
    <property type="project" value="EnsemblFungi"/>
</dbReference>